<name>A0A3N4HXL8_ASCIM</name>
<sequence length="333" mass="37023">MASRDRAEGSRAAAIDLGTLTSPSTTLPPVMSESKQEVVDMEAAKRANHSRLLTIFSTILGFKDLEICIFAMVLFTFPTKALATNMSDAVPEALQKQYASLACLYTRALTNLIDALGTHLFSQQKWLSVGGAGICALPHSTLDRAFAKTTQVAKMSPNQLIALTSTSTGRDKDFCEGAEQLQGCLRLLQAVVIKVEELASKKWTRMERQLVQQPKLRRPQRIIFGDLTDDLLGLDYDIMEKEVKVEESNKVFFDVGFIRLAKAYMQKGTEKFCCEKVDGQTGLEIIGRRLYAVRAEMMKDGMMDLRRWGDAEGMTNVLRRGINLPVSVKADKL</sequence>
<dbReference type="EMBL" id="ML119709">
    <property type="protein sequence ID" value="RPA78575.1"/>
    <property type="molecule type" value="Genomic_DNA"/>
</dbReference>
<protein>
    <submittedName>
        <fullName evidence="1">Uncharacterized protein</fullName>
    </submittedName>
</protein>
<gene>
    <name evidence="1" type="ORF">BJ508DRAFT_329055</name>
</gene>
<dbReference type="Proteomes" id="UP000275078">
    <property type="component" value="Unassembled WGS sequence"/>
</dbReference>
<accession>A0A3N4HXL8</accession>
<reference evidence="1 2" key="1">
    <citation type="journal article" date="2018" name="Nat. Ecol. Evol.">
        <title>Pezizomycetes genomes reveal the molecular basis of ectomycorrhizal truffle lifestyle.</title>
        <authorList>
            <person name="Murat C."/>
            <person name="Payen T."/>
            <person name="Noel B."/>
            <person name="Kuo A."/>
            <person name="Morin E."/>
            <person name="Chen J."/>
            <person name="Kohler A."/>
            <person name="Krizsan K."/>
            <person name="Balestrini R."/>
            <person name="Da Silva C."/>
            <person name="Montanini B."/>
            <person name="Hainaut M."/>
            <person name="Levati E."/>
            <person name="Barry K.W."/>
            <person name="Belfiori B."/>
            <person name="Cichocki N."/>
            <person name="Clum A."/>
            <person name="Dockter R.B."/>
            <person name="Fauchery L."/>
            <person name="Guy J."/>
            <person name="Iotti M."/>
            <person name="Le Tacon F."/>
            <person name="Lindquist E.A."/>
            <person name="Lipzen A."/>
            <person name="Malagnac F."/>
            <person name="Mello A."/>
            <person name="Molinier V."/>
            <person name="Miyauchi S."/>
            <person name="Poulain J."/>
            <person name="Riccioni C."/>
            <person name="Rubini A."/>
            <person name="Sitrit Y."/>
            <person name="Splivallo R."/>
            <person name="Traeger S."/>
            <person name="Wang M."/>
            <person name="Zifcakova L."/>
            <person name="Wipf D."/>
            <person name="Zambonelli A."/>
            <person name="Paolocci F."/>
            <person name="Nowrousian M."/>
            <person name="Ottonello S."/>
            <person name="Baldrian P."/>
            <person name="Spatafora J.W."/>
            <person name="Henrissat B."/>
            <person name="Nagy L.G."/>
            <person name="Aury J.M."/>
            <person name="Wincker P."/>
            <person name="Grigoriev I.V."/>
            <person name="Bonfante P."/>
            <person name="Martin F.M."/>
        </authorList>
    </citation>
    <scope>NUCLEOTIDE SEQUENCE [LARGE SCALE GENOMIC DNA]</scope>
    <source>
        <strain evidence="1 2">RN42</strain>
    </source>
</reference>
<dbReference type="AlphaFoldDB" id="A0A3N4HXL8"/>
<proteinExistence type="predicted"/>
<organism evidence="1 2">
    <name type="scientific">Ascobolus immersus RN42</name>
    <dbReference type="NCBI Taxonomy" id="1160509"/>
    <lineage>
        <taxon>Eukaryota</taxon>
        <taxon>Fungi</taxon>
        <taxon>Dikarya</taxon>
        <taxon>Ascomycota</taxon>
        <taxon>Pezizomycotina</taxon>
        <taxon>Pezizomycetes</taxon>
        <taxon>Pezizales</taxon>
        <taxon>Ascobolaceae</taxon>
        <taxon>Ascobolus</taxon>
    </lineage>
</organism>
<evidence type="ECO:0000313" key="1">
    <source>
        <dbReference type="EMBL" id="RPA78575.1"/>
    </source>
</evidence>
<evidence type="ECO:0000313" key="2">
    <source>
        <dbReference type="Proteomes" id="UP000275078"/>
    </source>
</evidence>
<keyword evidence="2" id="KW-1185">Reference proteome</keyword>